<feature type="transmembrane region" description="Helical" evidence="2">
    <location>
        <begin position="7"/>
        <end position="32"/>
    </location>
</feature>
<dbReference type="AlphaFoldDB" id="A0A939MIZ5"/>
<gene>
    <name evidence="3" type="ORF">J4H92_04025</name>
</gene>
<feature type="compositionally biased region" description="Low complexity" evidence="1">
    <location>
        <begin position="140"/>
        <end position="159"/>
    </location>
</feature>
<keyword evidence="2" id="KW-0472">Membrane</keyword>
<organism evidence="3 4">
    <name type="scientific">Leucobacter weissii</name>
    <dbReference type="NCBI Taxonomy" id="1983706"/>
    <lineage>
        <taxon>Bacteria</taxon>
        <taxon>Bacillati</taxon>
        <taxon>Actinomycetota</taxon>
        <taxon>Actinomycetes</taxon>
        <taxon>Micrococcales</taxon>
        <taxon>Microbacteriaceae</taxon>
        <taxon>Leucobacter</taxon>
    </lineage>
</organism>
<protein>
    <submittedName>
        <fullName evidence="3">Uncharacterized protein</fullName>
    </submittedName>
</protein>
<evidence type="ECO:0000256" key="1">
    <source>
        <dbReference type="SAM" id="MobiDB-lite"/>
    </source>
</evidence>
<keyword evidence="2" id="KW-0812">Transmembrane</keyword>
<keyword evidence="2" id="KW-1133">Transmembrane helix</keyword>
<feature type="region of interest" description="Disordered" evidence="1">
    <location>
        <begin position="111"/>
        <end position="163"/>
    </location>
</feature>
<keyword evidence="4" id="KW-1185">Reference proteome</keyword>
<evidence type="ECO:0000256" key="2">
    <source>
        <dbReference type="SAM" id="Phobius"/>
    </source>
</evidence>
<dbReference type="RefSeq" id="WP_208096308.1">
    <property type="nucleotide sequence ID" value="NZ_JAGDYM010000004.1"/>
</dbReference>
<evidence type="ECO:0000313" key="4">
    <source>
        <dbReference type="Proteomes" id="UP000664382"/>
    </source>
</evidence>
<proteinExistence type="predicted"/>
<sequence length="231" mass="24584">MRLEARLVNLLGLLVLVGVLALGIVLIALPMYERGQEANREIADSEQINAGYRAQLGVLNDAEARRGEIERSIAQVRRQIPEGAEYDSALELIENALEEEDGFVKLTAFGEPADFAPRPDPTADEGDDGEPAPPADPAAEDPAAASGTEAPAAGAADAEPPADPRQQIELTIEIAVPDVVTATAILDELRAGPRLLLVTSAKVEREEDEERGMEGRLTVTAQIFNRTGADS</sequence>
<evidence type="ECO:0000313" key="3">
    <source>
        <dbReference type="EMBL" id="MBO1901115.1"/>
    </source>
</evidence>
<dbReference type="EMBL" id="JAGDYM010000004">
    <property type="protein sequence ID" value="MBO1901115.1"/>
    <property type="molecule type" value="Genomic_DNA"/>
</dbReference>
<reference evidence="3" key="1">
    <citation type="submission" date="2021-03" db="EMBL/GenBank/DDBJ databases">
        <title>Leucobacter chromiisoli sp. nov., isolated from chromium-containing soil of chemical plant.</title>
        <authorList>
            <person name="Xu Z."/>
        </authorList>
    </citation>
    <scope>NUCLEOTIDE SEQUENCE</scope>
    <source>
        <strain evidence="3">S27</strain>
    </source>
</reference>
<dbReference type="Proteomes" id="UP000664382">
    <property type="component" value="Unassembled WGS sequence"/>
</dbReference>
<name>A0A939MIZ5_9MICO</name>
<accession>A0A939MIZ5</accession>
<comment type="caution">
    <text evidence="3">The sequence shown here is derived from an EMBL/GenBank/DDBJ whole genome shotgun (WGS) entry which is preliminary data.</text>
</comment>